<evidence type="ECO:0000256" key="7">
    <source>
        <dbReference type="ARBA" id="ARBA00022840"/>
    </source>
</evidence>
<dbReference type="InterPro" id="IPR036890">
    <property type="entry name" value="HATPase_C_sf"/>
</dbReference>
<evidence type="ECO:0000256" key="1">
    <source>
        <dbReference type="ARBA" id="ARBA00000085"/>
    </source>
</evidence>
<dbReference type="GO" id="GO:0004673">
    <property type="term" value="F:protein histidine kinase activity"/>
    <property type="evidence" value="ECO:0007669"/>
    <property type="project" value="UniProtKB-EC"/>
</dbReference>
<dbReference type="PANTHER" id="PTHR43065:SF10">
    <property type="entry name" value="PEROXIDE STRESS-ACTIVATED HISTIDINE KINASE MAK3"/>
    <property type="match status" value="1"/>
</dbReference>
<dbReference type="EMBL" id="QEWP01000003">
    <property type="protein sequence ID" value="PWE00503.1"/>
    <property type="molecule type" value="Genomic_DNA"/>
</dbReference>
<dbReference type="InterPro" id="IPR004358">
    <property type="entry name" value="Sig_transdc_His_kin-like_C"/>
</dbReference>
<dbReference type="EC" id="2.7.13.3" evidence="2"/>
<accession>A0A2U2BBV1</accession>
<dbReference type="OrthoDB" id="9815750at2"/>
<evidence type="ECO:0000256" key="6">
    <source>
        <dbReference type="ARBA" id="ARBA00022777"/>
    </source>
</evidence>
<keyword evidence="4" id="KW-0808">Transferase</keyword>
<evidence type="ECO:0000256" key="9">
    <source>
        <dbReference type="SAM" id="Phobius"/>
    </source>
</evidence>
<keyword evidence="5" id="KW-0547">Nucleotide-binding</keyword>
<comment type="caution">
    <text evidence="11">The sequence shown here is derived from an EMBL/GenBank/DDBJ whole genome shotgun (WGS) entry which is preliminary data.</text>
</comment>
<dbReference type="InterPro" id="IPR003594">
    <property type="entry name" value="HATPase_dom"/>
</dbReference>
<reference evidence="11 12" key="1">
    <citation type="submission" date="2018-05" db="EMBL/GenBank/DDBJ databases">
        <title>Marinilabilia rubrum sp. nov., isolated from saltern sediment.</title>
        <authorList>
            <person name="Zhang R."/>
        </authorList>
    </citation>
    <scope>NUCLEOTIDE SEQUENCE [LARGE SCALE GENOMIC DNA]</scope>
    <source>
        <strain evidence="11 12">WTE16</strain>
    </source>
</reference>
<evidence type="ECO:0000256" key="5">
    <source>
        <dbReference type="ARBA" id="ARBA00022741"/>
    </source>
</evidence>
<evidence type="ECO:0000313" key="11">
    <source>
        <dbReference type="EMBL" id="PWE00503.1"/>
    </source>
</evidence>
<dbReference type="GO" id="GO:0000160">
    <property type="term" value="P:phosphorelay signal transduction system"/>
    <property type="evidence" value="ECO:0007669"/>
    <property type="project" value="UniProtKB-KW"/>
</dbReference>
<keyword evidence="9" id="KW-1133">Transmembrane helix</keyword>
<dbReference type="PROSITE" id="PS50109">
    <property type="entry name" value="HIS_KIN"/>
    <property type="match status" value="1"/>
</dbReference>
<sequence>MELYKRKRWWKFFLMIGALLIGAASLYYTNQLTSQLRQEETRKMELWAKANRQFARPDIDDQSLELVFEIIQNNTTVPLIIADANDTIYFHRNLDLPSKGENVFLQQKLKEMKSGREPIVIDLGDNQRQFLYYSDSTILQKLRWFPVVQLVVVVLFVLLAYWAFSSARRWEQDQVWVGMAKETAHQLGTPTSSLLGWVEVLSMKNVEASLVEEMKHDIQRLQIITARFSKIGSRPELNKVEIFEMLHDVIGYLERRISSGVNIRMQVPESTGASEIFVNRPLFEWVIENICKNAADAMEGEGSIIFSWGKQKNQTFIDITDTGKGIARNKQKTIFKPGYTTKKRGWGLGLTLVRRIVEDYHHGKIFVRESAPDKGTTFRILIG</sequence>
<keyword evidence="9" id="KW-0812">Transmembrane</keyword>
<protein>
    <recommendedName>
        <fullName evidence="2">histidine kinase</fullName>
        <ecNumber evidence="2">2.7.13.3</ecNumber>
    </recommendedName>
</protein>
<dbReference type="SMART" id="SM00387">
    <property type="entry name" value="HATPase_c"/>
    <property type="match status" value="1"/>
</dbReference>
<dbReference type="Gene3D" id="3.30.565.10">
    <property type="entry name" value="Histidine kinase-like ATPase, C-terminal domain"/>
    <property type="match status" value="1"/>
</dbReference>
<keyword evidence="6" id="KW-0418">Kinase</keyword>
<dbReference type="Proteomes" id="UP000244956">
    <property type="component" value="Unassembled WGS sequence"/>
</dbReference>
<keyword evidence="3" id="KW-0597">Phosphoprotein</keyword>
<dbReference type="AlphaFoldDB" id="A0A2U2BBV1"/>
<name>A0A2U2BBV1_9BACT</name>
<evidence type="ECO:0000256" key="3">
    <source>
        <dbReference type="ARBA" id="ARBA00022553"/>
    </source>
</evidence>
<keyword evidence="7 11" id="KW-0067">ATP-binding</keyword>
<keyword evidence="12" id="KW-1185">Reference proteome</keyword>
<dbReference type="PRINTS" id="PR00344">
    <property type="entry name" value="BCTRLSENSOR"/>
</dbReference>
<feature type="transmembrane region" description="Helical" evidence="9">
    <location>
        <begin position="12"/>
        <end position="29"/>
    </location>
</feature>
<keyword evidence="8" id="KW-0902">Two-component regulatory system</keyword>
<evidence type="ECO:0000259" key="10">
    <source>
        <dbReference type="PROSITE" id="PS50109"/>
    </source>
</evidence>
<evidence type="ECO:0000313" key="12">
    <source>
        <dbReference type="Proteomes" id="UP000244956"/>
    </source>
</evidence>
<proteinExistence type="predicted"/>
<organism evidence="11 12">
    <name type="scientific">Marinilabilia rubra</name>
    <dbReference type="NCBI Taxonomy" id="2162893"/>
    <lineage>
        <taxon>Bacteria</taxon>
        <taxon>Pseudomonadati</taxon>
        <taxon>Bacteroidota</taxon>
        <taxon>Bacteroidia</taxon>
        <taxon>Marinilabiliales</taxon>
        <taxon>Marinilabiliaceae</taxon>
        <taxon>Marinilabilia</taxon>
    </lineage>
</organism>
<dbReference type="RefSeq" id="WP_109263542.1">
    <property type="nucleotide sequence ID" value="NZ_QEWP01000003.1"/>
</dbReference>
<gene>
    <name evidence="11" type="ORF">DDZ16_06125</name>
</gene>
<evidence type="ECO:0000256" key="4">
    <source>
        <dbReference type="ARBA" id="ARBA00022679"/>
    </source>
</evidence>
<dbReference type="Pfam" id="PF02518">
    <property type="entry name" value="HATPase_c"/>
    <property type="match status" value="1"/>
</dbReference>
<dbReference type="GO" id="GO:0005524">
    <property type="term" value="F:ATP binding"/>
    <property type="evidence" value="ECO:0007669"/>
    <property type="project" value="UniProtKB-KW"/>
</dbReference>
<evidence type="ECO:0000256" key="2">
    <source>
        <dbReference type="ARBA" id="ARBA00012438"/>
    </source>
</evidence>
<dbReference type="SUPFAM" id="SSF55874">
    <property type="entry name" value="ATPase domain of HSP90 chaperone/DNA topoisomerase II/histidine kinase"/>
    <property type="match status" value="1"/>
</dbReference>
<feature type="transmembrane region" description="Helical" evidence="9">
    <location>
        <begin position="144"/>
        <end position="164"/>
    </location>
</feature>
<dbReference type="InterPro" id="IPR005467">
    <property type="entry name" value="His_kinase_dom"/>
</dbReference>
<feature type="domain" description="Histidine kinase" evidence="10">
    <location>
        <begin position="182"/>
        <end position="383"/>
    </location>
</feature>
<comment type="catalytic activity">
    <reaction evidence="1">
        <text>ATP + protein L-histidine = ADP + protein N-phospho-L-histidine.</text>
        <dbReference type="EC" id="2.7.13.3"/>
    </reaction>
</comment>
<dbReference type="PANTHER" id="PTHR43065">
    <property type="entry name" value="SENSOR HISTIDINE KINASE"/>
    <property type="match status" value="1"/>
</dbReference>
<evidence type="ECO:0000256" key="8">
    <source>
        <dbReference type="ARBA" id="ARBA00023012"/>
    </source>
</evidence>
<keyword evidence="9" id="KW-0472">Membrane</keyword>